<protein>
    <submittedName>
        <fullName evidence="2">Uncharacterized protein</fullName>
    </submittedName>
</protein>
<reference evidence="2" key="1">
    <citation type="submission" date="2015-06" db="UniProtKB">
        <authorList>
            <consortium name="EnsemblPlants"/>
        </authorList>
    </citation>
    <scope>IDENTIFICATION</scope>
</reference>
<feature type="compositionally biased region" description="Polar residues" evidence="1">
    <location>
        <begin position="38"/>
        <end position="47"/>
    </location>
</feature>
<organism evidence="2">
    <name type="scientific">Aegilops tauschii</name>
    <name type="common">Tausch's goatgrass</name>
    <name type="synonym">Aegilops squarrosa</name>
    <dbReference type="NCBI Taxonomy" id="37682"/>
    <lineage>
        <taxon>Eukaryota</taxon>
        <taxon>Viridiplantae</taxon>
        <taxon>Streptophyta</taxon>
        <taxon>Embryophyta</taxon>
        <taxon>Tracheophyta</taxon>
        <taxon>Spermatophyta</taxon>
        <taxon>Magnoliopsida</taxon>
        <taxon>Liliopsida</taxon>
        <taxon>Poales</taxon>
        <taxon>Poaceae</taxon>
        <taxon>BOP clade</taxon>
        <taxon>Pooideae</taxon>
        <taxon>Triticodae</taxon>
        <taxon>Triticeae</taxon>
        <taxon>Triticinae</taxon>
        <taxon>Aegilops</taxon>
    </lineage>
</organism>
<name>M8AYQ9_AEGTA</name>
<feature type="region of interest" description="Disordered" evidence="1">
    <location>
        <begin position="22"/>
        <end position="95"/>
    </location>
</feature>
<dbReference type="AlphaFoldDB" id="M8AYQ9"/>
<proteinExistence type="predicted"/>
<evidence type="ECO:0000256" key="1">
    <source>
        <dbReference type="SAM" id="MobiDB-lite"/>
    </source>
</evidence>
<accession>M8AYQ9</accession>
<evidence type="ECO:0000313" key="2">
    <source>
        <dbReference type="EnsemblPlants" id="EMT06529"/>
    </source>
</evidence>
<sequence>MESHAEVEIGARPQLLDYSLHNIQHGGAGPEQVHVRDTQWQQPQPTMRGSGRRTDGGRLEKKTGGRRRTAGEEDRGRRRAEAAKRAYIEGSHPSL</sequence>
<dbReference type="EnsemblPlants" id="EMT06529">
    <property type="protein sequence ID" value="EMT06529"/>
    <property type="gene ID" value="F775_42255"/>
</dbReference>
<feature type="compositionally biased region" description="Basic and acidic residues" evidence="1">
    <location>
        <begin position="52"/>
        <end position="87"/>
    </location>
</feature>